<dbReference type="Proteomes" id="UP000002734">
    <property type="component" value="Chromosome"/>
</dbReference>
<gene>
    <name evidence="2" type="ordered locus">Dd703_2376</name>
</gene>
<feature type="transmembrane region" description="Helical" evidence="1">
    <location>
        <begin position="12"/>
        <end position="31"/>
    </location>
</feature>
<evidence type="ECO:0000313" key="3">
    <source>
        <dbReference type="Proteomes" id="UP000002734"/>
    </source>
</evidence>
<evidence type="ECO:0000313" key="2">
    <source>
        <dbReference type="EMBL" id="ACS86158.1"/>
    </source>
</evidence>
<dbReference type="AlphaFoldDB" id="C6C8J2"/>
<protein>
    <submittedName>
        <fullName evidence="2">Uncharacterized protein</fullName>
    </submittedName>
</protein>
<organism evidence="2 3">
    <name type="scientific">Musicola paradisiaca (strain Ech703)</name>
    <name type="common">Dickeya paradisiaca</name>
    <name type="synonym">Dickeya dadantii</name>
    <dbReference type="NCBI Taxonomy" id="579405"/>
    <lineage>
        <taxon>Bacteria</taxon>
        <taxon>Pseudomonadati</taxon>
        <taxon>Pseudomonadota</taxon>
        <taxon>Gammaproteobacteria</taxon>
        <taxon>Enterobacterales</taxon>
        <taxon>Pectobacteriaceae</taxon>
        <taxon>Musicola</taxon>
    </lineage>
</organism>
<keyword evidence="3" id="KW-1185">Reference proteome</keyword>
<evidence type="ECO:0000256" key="1">
    <source>
        <dbReference type="SAM" id="Phobius"/>
    </source>
</evidence>
<reference evidence="2" key="1">
    <citation type="submission" date="2009-06" db="EMBL/GenBank/DDBJ databases">
        <title>Complete sequence of Dickeya dadantii Ech703.</title>
        <authorList>
            <consortium name="US DOE Joint Genome Institute"/>
            <person name="Lucas S."/>
            <person name="Copeland A."/>
            <person name="Lapidus A."/>
            <person name="Glavina del Rio T."/>
            <person name="Dalin E."/>
            <person name="Tice H."/>
            <person name="Bruce D."/>
            <person name="Goodwin L."/>
            <person name="Pitluck S."/>
            <person name="Chertkov O."/>
            <person name="Brettin T."/>
            <person name="Detter J.C."/>
            <person name="Han C."/>
            <person name="Larimer F."/>
            <person name="Land M."/>
            <person name="Hauser L."/>
            <person name="Kyrpides N."/>
            <person name="Mikhailova N."/>
            <person name="Balakrishnan V."/>
            <person name="Glasner J."/>
            <person name="Perna N.T."/>
        </authorList>
    </citation>
    <scope>NUCLEOTIDE SEQUENCE [LARGE SCALE GENOMIC DNA]</scope>
    <source>
        <strain evidence="2">Ech703</strain>
    </source>
</reference>
<keyword evidence="1" id="KW-1133">Transmembrane helix</keyword>
<dbReference type="KEGG" id="dda:Dd703_2376"/>
<dbReference type="EMBL" id="CP001654">
    <property type="protein sequence ID" value="ACS86158.1"/>
    <property type="molecule type" value="Genomic_DNA"/>
</dbReference>
<proteinExistence type="predicted"/>
<sequence length="34" mass="4211">MFPNEWLWRNKLIALLVLVIVIELVLFLVPWERF</sequence>
<dbReference type="HOGENOM" id="CLU_3373458_0_0_6"/>
<name>C6C8J2_MUSP7</name>
<keyword evidence="1" id="KW-0472">Membrane</keyword>
<accession>C6C8J2</accession>
<keyword evidence="1" id="KW-0812">Transmembrane</keyword>